<dbReference type="GO" id="GO:0045148">
    <property type="term" value="F:tripeptide aminopeptidase activity"/>
    <property type="evidence" value="ECO:0007669"/>
    <property type="project" value="UniProtKB-UniRule"/>
</dbReference>
<evidence type="ECO:0000256" key="8">
    <source>
        <dbReference type="PIRSR" id="PIRSR037215-1"/>
    </source>
</evidence>
<dbReference type="InterPro" id="IPR002933">
    <property type="entry name" value="Peptidase_M20"/>
</dbReference>
<dbReference type="PIRSF" id="PIRSF037215">
    <property type="entry name" value="Peptidase_M20B"/>
    <property type="match status" value="1"/>
</dbReference>
<keyword evidence="5 9" id="KW-0862">Zinc</keyword>
<evidence type="ECO:0000259" key="10">
    <source>
        <dbReference type="Pfam" id="PF07687"/>
    </source>
</evidence>
<protein>
    <recommendedName>
        <fullName evidence="7">Peptidase T</fullName>
        <ecNumber evidence="7">3.4.11.4</ecNumber>
    </recommendedName>
</protein>
<feature type="domain" description="Peptidase M20 dimerisation" evidence="10">
    <location>
        <begin position="218"/>
        <end position="312"/>
    </location>
</feature>
<dbReference type="STRING" id="407022.SAMN05661044_03007"/>
<dbReference type="Pfam" id="PF01546">
    <property type="entry name" value="Peptidase_M20"/>
    <property type="match status" value="1"/>
</dbReference>
<evidence type="ECO:0000256" key="4">
    <source>
        <dbReference type="ARBA" id="ARBA00022801"/>
    </source>
</evidence>
<accession>A0A1H7RZR0</accession>
<dbReference type="NCBIfam" id="NF003976">
    <property type="entry name" value="PRK05469.1"/>
    <property type="match status" value="1"/>
</dbReference>
<name>A0A1H7RZR0_OLID1</name>
<feature type="binding site" evidence="9">
    <location>
        <position position="87"/>
    </location>
    <ligand>
        <name>Zn(2+)</name>
        <dbReference type="ChEBI" id="CHEBI:29105"/>
        <label>1</label>
    </ligand>
</feature>
<comment type="similarity">
    <text evidence="1">Belongs to the peptidase M20B family.</text>
</comment>
<dbReference type="AlphaFoldDB" id="A0A1H7RZR0"/>
<evidence type="ECO:0000313" key="12">
    <source>
        <dbReference type="Proteomes" id="UP000199421"/>
    </source>
</evidence>
<feature type="binding site" evidence="9">
    <location>
        <position position="207"/>
    </location>
    <ligand>
        <name>Zn(2+)</name>
        <dbReference type="ChEBI" id="CHEBI:29105"/>
        <label>1</label>
    </ligand>
</feature>
<dbReference type="NCBIfam" id="TIGR01882">
    <property type="entry name" value="peptidase-T"/>
    <property type="match status" value="1"/>
</dbReference>
<feature type="binding site" evidence="9">
    <location>
        <position position="185"/>
    </location>
    <ligand>
        <name>Zn(2+)</name>
        <dbReference type="ChEBI" id="CHEBI:29105"/>
        <label>2</label>
    </ligand>
</feature>
<dbReference type="PANTHER" id="PTHR42994:SF1">
    <property type="entry name" value="PEPTIDASE T"/>
    <property type="match status" value="1"/>
</dbReference>
<evidence type="ECO:0000256" key="6">
    <source>
        <dbReference type="ARBA" id="ARBA00023049"/>
    </source>
</evidence>
<evidence type="ECO:0000313" key="11">
    <source>
        <dbReference type="EMBL" id="SEL65586.1"/>
    </source>
</evidence>
<dbReference type="Gene3D" id="3.40.630.10">
    <property type="entry name" value="Zn peptidases"/>
    <property type="match status" value="1"/>
</dbReference>
<dbReference type="InterPro" id="IPR010161">
    <property type="entry name" value="Peptidase_M20B"/>
</dbReference>
<keyword evidence="3 9" id="KW-0479">Metal-binding</keyword>
<dbReference type="GO" id="GO:0008237">
    <property type="term" value="F:metallopeptidase activity"/>
    <property type="evidence" value="ECO:0007669"/>
    <property type="project" value="UniProtKB-KW"/>
</dbReference>
<dbReference type="InterPro" id="IPR011650">
    <property type="entry name" value="Peptidase_M20_dimer"/>
</dbReference>
<dbReference type="EMBL" id="FOAF01000003">
    <property type="protein sequence ID" value="SEL65586.1"/>
    <property type="molecule type" value="Genomic_DNA"/>
</dbReference>
<dbReference type="RefSeq" id="WP_093326074.1">
    <property type="nucleotide sequence ID" value="NZ_FOAF01000003.1"/>
</dbReference>
<dbReference type="OrthoDB" id="9804934at2"/>
<dbReference type="InterPro" id="IPR001261">
    <property type="entry name" value="ArgE/DapE_CS"/>
</dbReference>
<evidence type="ECO:0000256" key="2">
    <source>
        <dbReference type="ARBA" id="ARBA00022670"/>
    </source>
</evidence>
<dbReference type="InterPro" id="IPR036264">
    <property type="entry name" value="Bact_exopeptidase_dim_dom"/>
</dbReference>
<dbReference type="PANTHER" id="PTHR42994">
    <property type="entry name" value="PEPTIDASE T"/>
    <property type="match status" value="1"/>
</dbReference>
<keyword evidence="11" id="KW-0031">Aminopeptidase</keyword>
<sequence>MSILIESYEHQVIERFLRYVKVDTQSDPSSLTQPSTEKQKELGKILVEELLVLGLSDAHMDEYGYVYATLENNTSEDNIPVICFCSHMDTSPDCSGKDVKPIVHYNYQGQDLILPDDNGQVITKSNHPDLTNQYGNDIITASGTTLLGADNKAGLAAIMDAISLLIKHPEIKHGKIRLLFTPDEEIGRGVNKVDLKKLGADFGYTVDGETLGSIEDETFSADGVVVTIDGVSAHPGFAKGKMKSAIKIAAEIIEALPKDRLSPETTAGKEGFIHPVSISGTVEQATIEFIVRDFSDALLERHEQELEAVVMRVINQYPNCSYSLKVQEQYRNMKQVLDEYPEVMNIGLKAIQQAGLTPIRRSIRGGTDGSRLSFMGLPCPNIFAGEHAFHGKQEWVSVQDMQHASITIINIARLWAERGEVS</sequence>
<dbReference type="Pfam" id="PF07687">
    <property type="entry name" value="M20_dimer"/>
    <property type="match status" value="1"/>
</dbReference>
<dbReference type="Gene3D" id="3.30.70.360">
    <property type="match status" value="1"/>
</dbReference>
<keyword evidence="12" id="KW-1185">Reference proteome</keyword>
<reference evidence="12" key="1">
    <citation type="submission" date="2016-10" db="EMBL/GenBank/DDBJ databases">
        <authorList>
            <person name="Varghese N."/>
            <person name="Submissions S."/>
        </authorList>
    </citation>
    <scope>NUCLEOTIDE SEQUENCE [LARGE SCALE GENOMIC DNA]</scope>
    <source>
        <strain evidence="12">DSM 18733</strain>
    </source>
</reference>
<dbReference type="GO" id="GO:0008270">
    <property type="term" value="F:zinc ion binding"/>
    <property type="evidence" value="ECO:0007669"/>
    <property type="project" value="InterPro"/>
</dbReference>
<dbReference type="GO" id="GO:0005829">
    <property type="term" value="C:cytosol"/>
    <property type="evidence" value="ECO:0007669"/>
    <property type="project" value="TreeGrafter"/>
</dbReference>
<evidence type="ECO:0000256" key="7">
    <source>
        <dbReference type="NCBIfam" id="TIGR01882"/>
    </source>
</evidence>
<comment type="cofactor">
    <cofactor evidence="9">
        <name>Zn(2+)</name>
        <dbReference type="ChEBI" id="CHEBI:29105"/>
    </cofactor>
    <text evidence="9">Binds 2 Zn(2+) ions per subunit.</text>
</comment>
<evidence type="ECO:0000256" key="9">
    <source>
        <dbReference type="PIRSR" id="PIRSR037215-2"/>
    </source>
</evidence>
<dbReference type="PROSITE" id="PS00759">
    <property type="entry name" value="ARGE_DAPE_CPG2_2"/>
    <property type="match status" value="1"/>
</dbReference>
<dbReference type="SUPFAM" id="SSF55031">
    <property type="entry name" value="Bacterial exopeptidase dimerisation domain"/>
    <property type="match status" value="1"/>
</dbReference>
<feature type="binding site" evidence="9">
    <location>
        <position position="150"/>
    </location>
    <ligand>
        <name>Zn(2+)</name>
        <dbReference type="ChEBI" id="CHEBI:29105"/>
        <label>2</label>
    </ligand>
</feature>
<dbReference type="Proteomes" id="UP000199421">
    <property type="component" value="Unassembled WGS sequence"/>
</dbReference>
<feature type="binding site" evidence="9">
    <location>
        <position position="150"/>
    </location>
    <ligand>
        <name>Zn(2+)</name>
        <dbReference type="ChEBI" id="CHEBI:29105"/>
        <label>1</label>
    </ligand>
</feature>
<dbReference type="EC" id="3.4.11.4" evidence="7"/>
<feature type="active site" evidence="8">
    <location>
        <position position="89"/>
    </location>
</feature>
<dbReference type="NCBIfam" id="NF009920">
    <property type="entry name" value="PRK13381.1"/>
    <property type="match status" value="1"/>
</dbReference>
<evidence type="ECO:0000256" key="5">
    <source>
        <dbReference type="ARBA" id="ARBA00022833"/>
    </source>
</evidence>
<evidence type="ECO:0000256" key="3">
    <source>
        <dbReference type="ARBA" id="ARBA00022723"/>
    </source>
</evidence>
<feature type="binding site" evidence="9">
    <location>
        <position position="390"/>
    </location>
    <ligand>
        <name>Zn(2+)</name>
        <dbReference type="ChEBI" id="CHEBI:29105"/>
        <label>2</label>
    </ligand>
</feature>
<feature type="active site" description="Proton acceptor" evidence="8">
    <location>
        <position position="184"/>
    </location>
</feature>
<keyword evidence="2" id="KW-0645">Protease</keyword>
<dbReference type="SUPFAM" id="SSF53187">
    <property type="entry name" value="Zn-dependent exopeptidases"/>
    <property type="match status" value="1"/>
</dbReference>
<gene>
    <name evidence="11" type="ORF">SAMN05661044_03007</name>
</gene>
<keyword evidence="6" id="KW-0482">Metalloprotease</keyword>
<dbReference type="GO" id="GO:0006518">
    <property type="term" value="P:peptide metabolic process"/>
    <property type="evidence" value="ECO:0007669"/>
    <property type="project" value="InterPro"/>
</dbReference>
<organism evidence="11 12">
    <name type="scientific">Olivibacter domesticus</name>
    <name type="common">Pseudosphingobacterium domesticum</name>
    <dbReference type="NCBI Taxonomy" id="407022"/>
    <lineage>
        <taxon>Bacteria</taxon>
        <taxon>Pseudomonadati</taxon>
        <taxon>Bacteroidota</taxon>
        <taxon>Sphingobacteriia</taxon>
        <taxon>Sphingobacteriales</taxon>
        <taxon>Sphingobacteriaceae</taxon>
        <taxon>Olivibacter</taxon>
    </lineage>
</organism>
<keyword evidence="4" id="KW-0378">Hydrolase</keyword>
<dbReference type="GO" id="GO:0006508">
    <property type="term" value="P:proteolysis"/>
    <property type="evidence" value="ECO:0007669"/>
    <property type="project" value="UniProtKB-UniRule"/>
</dbReference>
<evidence type="ECO:0000256" key="1">
    <source>
        <dbReference type="ARBA" id="ARBA00009692"/>
    </source>
</evidence>
<proteinExistence type="inferred from homology"/>